<proteinExistence type="predicted"/>
<feature type="domain" description="Bacterial Ig-like" evidence="2">
    <location>
        <begin position="307"/>
        <end position="383"/>
    </location>
</feature>
<feature type="region of interest" description="Disordered" evidence="1">
    <location>
        <begin position="302"/>
        <end position="327"/>
    </location>
</feature>
<feature type="domain" description="Bacterial Ig-like" evidence="2">
    <location>
        <begin position="618"/>
        <end position="691"/>
    </location>
</feature>
<feature type="domain" description="Bacterial Ig-like" evidence="2">
    <location>
        <begin position="813"/>
        <end position="900"/>
    </location>
</feature>
<dbReference type="NCBIfam" id="NF033510">
    <property type="entry name" value="Ca_tandemer"/>
    <property type="match status" value="4"/>
</dbReference>
<evidence type="ECO:0000313" key="3">
    <source>
        <dbReference type="EMBL" id="SFJ35976.1"/>
    </source>
</evidence>
<reference evidence="3 4" key="1">
    <citation type="submission" date="2016-10" db="EMBL/GenBank/DDBJ databases">
        <authorList>
            <person name="Varghese N."/>
            <person name="Submissions S."/>
        </authorList>
    </citation>
    <scope>NUCLEOTIDE SEQUENCE [LARGE SCALE GENOMIC DNA]</scope>
    <source>
        <strain evidence="3 4">YR512</strain>
    </source>
</reference>
<dbReference type="RefSeq" id="WP_091003183.1">
    <property type="nucleotide sequence ID" value="NZ_FOSD01000001.1"/>
</dbReference>
<accession>A0A1I3QS61</accession>
<evidence type="ECO:0000259" key="2">
    <source>
        <dbReference type="Pfam" id="PF19077"/>
    </source>
</evidence>
<feature type="domain" description="Bacterial Ig-like" evidence="2">
    <location>
        <begin position="203"/>
        <end position="277"/>
    </location>
</feature>
<evidence type="ECO:0000256" key="1">
    <source>
        <dbReference type="SAM" id="MobiDB-lite"/>
    </source>
</evidence>
<name>A0A1I3QS61_9GAMM</name>
<dbReference type="Proteomes" id="UP000198841">
    <property type="component" value="Unassembled WGS sequence"/>
</dbReference>
<feature type="compositionally biased region" description="Polar residues" evidence="1">
    <location>
        <begin position="316"/>
        <end position="327"/>
    </location>
</feature>
<feature type="domain" description="Bacterial Ig-like" evidence="2">
    <location>
        <begin position="705"/>
        <end position="796"/>
    </location>
</feature>
<dbReference type="Pfam" id="PF19077">
    <property type="entry name" value="Big_13"/>
    <property type="match status" value="6"/>
</dbReference>
<keyword evidence="4" id="KW-1185">Reference proteome</keyword>
<feature type="domain" description="Bacterial Ig-like" evidence="2">
    <location>
        <begin position="521"/>
        <end position="598"/>
    </location>
</feature>
<protein>
    <submittedName>
        <fullName evidence="3">Ig-like domain (Group 3)</fullName>
    </submittedName>
</protein>
<dbReference type="Gene3D" id="3.30.420.430">
    <property type="match status" value="7"/>
</dbReference>
<dbReference type="EMBL" id="FOSD01000001">
    <property type="protein sequence ID" value="SFJ35976.1"/>
    <property type="molecule type" value="Genomic_DNA"/>
</dbReference>
<feature type="region of interest" description="Disordered" evidence="1">
    <location>
        <begin position="169"/>
        <end position="190"/>
    </location>
</feature>
<dbReference type="InterPro" id="IPR044016">
    <property type="entry name" value="Big_13"/>
</dbReference>
<sequence length="1189" mass="124434">MNTPVNVIVVEGKKITQSAELPLQAKGAPANIKAVKGAKYLFTTGKDGAVNEHIIVKRSGKNLQVFLNDDDDQPQLVIEDFYANQGELAGMGSDGQYHTFVTEAGETEAFAMMNDGAAMPLMMASESTTGLSGLSMTSAVAGGLSTGWLVAGAIGGLLALGGIAAAAGGGSGGGGSDNNNPPAPAPEPQPVDLSELVMMDRVGSLTGPIAVGGTTDDARPLFEGVGTPGNIIRVYDKNQLIGSVQIGEDGRWSWQPESNLPAGDHELSFSEMNRDGVEGPRSESVGFELDLTAPGRVTDLTLSDDAGNHRGPVQPGETTNDNTPTFSGNAEAGATVEIRDNGELIGTVLVGEDGKWSFTPSPALENGEHNFSVVVVDPAGNVGLPVNLGPIIIDDTLLDQPEFGYIRDGNDNALQPGEAINTSPIKMGGSGTPGDIVTIIRNGQPAGSVIVGDGGEWHYELVIPEDQEGAQSVGLIITSPEGEEQGRSEEFNFDFDVTAPDTPDMSDVTITDGNGNPLIQEGLTNATDLIVRGTGEEGEIVRLYDGDEEIGSVRVGADGQWAIPVSGLEEGDHQLRTEIEDAAGNRSEKSDSYDLEIDLTPPVQASNVGIADSTGAAVAAGDIVNSSELIFSGDAQEGDIVYLWDGSDLVSSVVVGAGGQWSLPAEMTEEREYNFQLEVRDAAGNSSGRSPEMPVSYDITAPDAPVVGSITDGNNTDLSAGGVINNGDITLSGQNGTPGDIVTLYNGNNAIATVVVQTDGSWSLISSLDDGLYNLSTTFTDSAGNESAKSNSVALDLDSVVPDAPIFANFNDDVGTETGDMASGSITDDQTPTLNGKGPIDGEIILSDASGEIARVPVDSNGNWSWTPSNPLAYDNYTFNAVAVSRSGVVGTDTSTDFVVKVAEKMVESFSGFAEGFDLLPTTQLNGATLNIVHTNGRVYTTNTATPALDGMAIQVTGREVSLSLELDAPTTKFAFMVAGVQTTLTLNYYDENNQLIATKETGVALAKTSIVHEAPEGQFIARIEIIALNDPNGFAIDNFEYYKANDADLNPAPAGFNMVDENFSLNNYALLLAGDEQVLDLSNIAQQQQDIHSISLEGHGDNTLNLRMEDVLALGHENLFIQDGSKQLMINGDAGDHVSLEAIAGENGVENWNMMGEVTVGGTVYSVYQADNHALEVLIQQGVQTDQH</sequence>
<evidence type="ECO:0000313" key="4">
    <source>
        <dbReference type="Proteomes" id="UP000198841"/>
    </source>
</evidence>
<organism evidence="3 4">
    <name type="scientific">Candidatus Pantoea symbiotica</name>
    <dbReference type="NCBI Taxonomy" id="1884370"/>
    <lineage>
        <taxon>Bacteria</taxon>
        <taxon>Pseudomonadati</taxon>
        <taxon>Pseudomonadota</taxon>
        <taxon>Gammaproteobacteria</taxon>
        <taxon>Enterobacterales</taxon>
        <taxon>Erwiniaceae</taxon>
        <taxon>Pantoea</taxon>
    </lineage>
</organism>
<comment type="caution">
    <text evidence="3">The sequence shown here is derived from an EMBL/GenBank/DDBJ whole genome shotgun (WGS) entry which is preliminary data.</text>
</comment>
<gene>
    <name evidence="3" type="ORF">SAMN05518863_101229</name>
</gene>